<dbReference type="RefSeq" id="WP_394303419.1">
    <property type="nucleotide sequence ID" value="NZ_JBHMQT010000055.1"/>
</dbReference>
<comment type="similarity">
    <text evidence="1 2">Belongs to the phD/YefM antitoxin family.</text>
</comment>
<dbReference type="PANTHER" id="PTHR33713">
    <property type="entry name" value="ANTITOXIN YAFN-RELATED"/>
    <property type="match status" value="1"/>
</dbReference>
<dbReference type="NCBIfam" id="TIGR01552">
    <property type="entry name" value="phd_fam"/>
    <property type="match status" value="1"/>
</dbReference>
<dbReference type="Pfam" id="PF02604">
    <property type="entry name" value="PhdYeFM_antitox"/>
    <property type="match status" value="1"/>
</dbReference>
<reference evidence="4 5" key="1">
    <citation type="submission" date="2024-09" db="EMBL/GenBank/DDBJ databases">
        <authorList>
            <person name="Sun Q."/>
            <person name="Mori K."/>
        </authorList>
    </citation>
    <scope>NUCLEOTIDE SEQUENCE [LARGE SCALE GENOMIC DNA]</scope>
    <source>
        <strain evidence="4 5">TBRC 1851</strain>
    </source>
</reference>
<dbReference type="InterPro" id="IPR006442">
    <property type="entry name" value="Antitoxin_Phd/YefM"/>
</dbReference>
<organism evidence="4 5">
    <name type="scientific">Sphaerimonospora cavernae</name>
    <dbReference type="NCBI Taxonomy" id="1740611"/>
    <lineage>
        <taxon>Bacteria</taxon>
        <taxon>Bacillati</taxon>
        <taxon>Actinomycetota</taxon>
        <taxon>Actinomycetes</taxon>
        <taxon>Streptosporangiales</taxon>
        <taxon>Streptosporangiaceae</taxon>
        <taxon>Sphaerimonospora</taxon>
    </lineage>
</organism>
<dbReference type="InterPro" id="IPR051405">
    <property type="entry name" value="phD/YefM_antitoxin"/>
</dbReference>
<dbReference type="EMBL" id="JBHMQT010000055">
    <property type="protein sequence ID" value="MFC0865392.1"/>
    <property type="molecule type" value="Genomic_DNA"/>
</dbReference>
<evidence type="ECO:0000256" key="1">
    <source>
        <dbReference type="ARBA" id="ARBA00009981"/>
    </source>
</evidence>
<feature type="region of interest" description="Disordered" evidence="3">
    <location>
        <begin position="50"/>
        <end position="91"/>
    </location>
</feature>
<dbReference type="PANTHER" id="PTHR33713:SF10">
    <property type="entry name" value="ANTITOXIN YAFN"/>
    <property type="match status" value="1"/>
</dbReference>
<dbReference type="SUPFAM" id="SSF143120">
    <property type="entry name" value="YefM-like"/>
    <property type="match status" value="1"/>
</dbReference>
<proteinExistence type="inferred from homology"/>
<evidence type="ECO:0000256" key="3">
    <source>
        <dbReference type="SAM" id="MobiDB-lite"/>
    </source>
</evidence>
<dbReference type="InterPro" id="IPR036165">
    <property type="entry name" value="YefM-like_sf"/>
</dbReference>
<protein>
    <recommendedName>
        <fullName evidence="2">Antitoxin</fullName>
    </recommendedName>
</protein>
<gene>
    <name evidence="4" type="ORF">ACFHYQ_24160</name>
</gene>
<accession>A0ABV6UB58</accession>
<sequence>MSEMPISEAREHLGEVVGRARYAKEETVLTHYGQPVAVVISMEKYQKLTKSQDDVPEYELPSEITAQIEEARRHPERRTPRPRRAGRSAAS</sequence>
<comment type="function">
    <text evidence="2">Antitoxin component of a type II toxin-antitoxin (TA) system.</text>
</comment>
<keyword evidence="5" id="KW-1185">Reference proteome</keyword>
<feature type="compositionally biased region" description="Basic residues" evidence="3">
    <location>
        <begin position="80"/>
        <end position="91"/>
    </location>
</feature>
<feature type="compositionally biased region" description="Basic and acidic residues" evidence="3">
    <location>
        <begin position="69"/>
        <end position="79"/>
    </location>
</feature>
<name>A0ABV6UB58_9ACTN</name>
<comment type="caution">
    <text evidence="4">The sequence shown here is derived from an EMBL/GenBank/DDBJ whole genome shotgun (WGS) entry which is preliminary data.</text>
</comment>
<evidence type="ECO:0000256" key="2">
    <source>
        <dbReference type="RuleBase" id="RU362080"/>
    </source>
</evidence>
<evidence type="ECO:0000313" key="4">
    <source>
        <dbReference type="EMBL" id="MFC0865392.1"/>
    </source>
</evidence>
<evidence type="ECO:0000313" key="5">
    <source>
        <dbReference type="Proteomes" id="UP001589870"/>
    </source>
</evidence>
<dbReference type="Gene3D" id="3.40.1620.10">
    <property type="entry name" value="YefM-like domain"/>
    <property type="match status" value="1"/>
</dbReference>
<dbReference type="Proteomes" id="UP001589870">
    <property type="component" value="Unassembled WGS sequence"/>
</dbReference>